<evidence type="ECO:0000256" key="2">
    <source>
        <dbReference type="ARBA" id="ARBA00022801"/>
    </source>
</evidence>
<dbReference type="GO" id="GO:0046872">
    <property type="term" value="F:metal ion binding"/>
    <property type="evidence" value="ECO:0007669"/>
    <property type="project" value="UniProtKB-KW"/>
</dbReference>
<dbReference type="AlphaFoldDB" id="A0A8J3FBT8"/>
<name>A0A8J3FBT8_9BACI</name>
<proteinExistence type="predicted"/>
<feature type="binding site" evidence="3">
    <location>
        <position position="13"/>
    </location>
    <ligand>
        <name>a divalent metal cation</name>
        <dbReference type="ChEBI" id="CHEBI:60240"/>
        <label>1</label>
    </ligand>
</feature>
<organism evidence="4 5">
    <name type="scientific">Calditerricola satsumensis</name>
    <dbReference type="NCBI Taxonomy" id="373054"/>
    <lineage>
        <taxon>Bacteria</taxon>
        <taxon>Bacillati</taxon>
        <taxon>Bacillota</taxon>
        <taxon>Bacilli</taxon>
        <taxon>Bacillales</taxon>
        <taxon>Bacillaceae</taxon>
        <taxon>Calditerricola</taxon>
    </lineage>
</organism>
<feature type="binding site" evidence="3">
    <location>
        <position position="15"/>
    </location>
    <ligand>
        <name>a divalent metal cation</name>
        <dbReference type="ChEBI" id="CHEBI:60240"/>
        <label>1</label>
    </ligand>
</feature>
<protein>
    <submittedName>
        <fullName evidence="4">Putative metal-dependent hydrolase YabD</fullName>
    </submittedName>
</protein>
<dbReference type="CDD" id="cd01310">
    <property type="entry name" value="TatD_DNAse"/>
    <property type="match status" value="1"/>
</dbReference>
<keyword evidence="1 3" id="KW-0479">Metal-binding</keyword>
<dbReference type="FunFam" id="3.20.20.140:FF:000005">
    <property type="entry name" value="TatD family hydrolase"/>
    <property type="match status" value="1"/>
</dbReference>
<dbReference type="Proteomes" id="UP000637720">
    <property type="component" value="Unassembled WGS sequence"/>
</dbReference>
<dbReference type="Gene3D" id="3.20.20.140">
    <property type="entry name" value="Metal-dependent hydrolases"/>
    <property type="match status" value="1"/>
</dbReference>
<evidence type="ECO:0000313" key="5">
    <source>
        <dbReference type="Proteomes" id="UP000637720"/>
    </source>
</evidence>
<dbReference type="InterPro" id="IPR001130">
    <property type="entry name" value="TatD-like"/>
</dbReference>
<feature type="binding site" evidence="3">
    <location>
        <position position="136"/>
    </location>
    <ligand>
        <name>a divalent metal cation</name>
        <dbReference type="ChEBI" id="CHEBI:60240"/>
        <label>2</label>
    </ligand>
</feature>
<gene>
    <name evidence="4" type="primary">yabD</name>
    <name evidence="4" type="ORF">GCM10007043_16320</name>
</gene>
<dbReference type="PANTHER" id="PTHR46124:SF2">
    <property type="entry name" value="D-AMINOACYL-TRNA DEACYLASE"/>
    <property type="match status" value="1"/>
</dbReference>
<reference evidence="4" key="2">
    <citation type="submission" date="2020-09" db="EMBL/GenBank/DDBJ databases">
        <authorList>
            <person name="Sun Q."/>
            <person name="Ohkuma M."/>
        </authorList>
    </citation>
    <scope>NUCLEOTIDE SEQUENCE</scope>
    <source>
        <strain evidence="4">JCM 14719</strain>
    </source>
</reference>
<dbReference type="PIRSF" id="PIRSF005902">
    <property type="entry name" value="DNase_TatD"/>
    <property type="match status" value="1"/>
</dbReference>
<reference evidence="4" key="1">
    <citation type="journal article" date="2014" name="Int. J. Syst. Evol. Microbiol.">
        <title>Complete genome sequence of Corynebacterium casei LMG S-19264T (=DSM 44701T), isolated from a smear-ripened cheese.</title>
        <authorList>
            <consortium name="US DOE Joint Genome Institute (JGI-PGF)"/>
            <person name="Walter F."/>
            <person name="Albersmeier A."/>
            <person name="Kalinowski J."/>
            <person name="Ruckert C."/>
        </authorList>
    </citation>
    <scope>NUCLEOTIDE SEQUENCE</scope>
    <source>
        <strain evidence="4">JCM 14719</strain>
    </source>
</reference>
<evidence type="ECO:0000256" key="3">
    <source>
        <dbReference type="PIRSR" id="PIRSR005902-1"/>
    </source>
</evidence>
<sequence>MSGEGTAVFVDTHAHVNDAQFDADRDAVLARAREAGVTRIVTIGYNRATIPSALALADRHEALYAAIGWHPHDAAACAEEDLAWVERLAREHGKVVAIGEIGLDYYRDWAPRDAQRAVFRQQLALARRLGLPVILHCRDAYADVLEVLRDEGAGEIGGVMHCFTADWETAKAFLDLGFYLGIGGVVTFKTGAAVREVVQKAPLDRLLLETDCPYLAPVPHRGKRNEPAYLRHTAEVVAEVRGMAVEDVAAATTENAMRLFRLP</sequence>
<dbReference type="InterPro" id="IPR032466">
    <property type="entry name" value="Metal_Hydrolase"/>
</dbReference>
<feature type="binding site" evidence="3">
    <location>
        <position position="161"/>
    </location>
    <ligand>
        <name>a divalent metal cation</name>
        <dbReference type="ChEBI" id="CHEBI:60240"/>
        <label>2</label>
    </ligand>
</feature>
<dbReference type="GO" id="GO:0005829">
    <property type="term" value="C:cytosol"/>
    <property type="evidence" value="ECO:0007669"/>
    <property type="project" value="TreeGrafter"/>
</dbReference>
<dbReference type="InterPro" id="IPR015991">
    <property type="entry name" value="TatD/YcfH-like"/>
</dbReference>
<keyword evidence="2 4" id="KW-0378">Hydrolase</keyword>
<dbReference type="SUPFAM" id="SSF51556">
    <property type="entry name" value="Metallo-dependent hydrolases"/>
    <property type="match status" value="1"/>
</dbReference>
<dbReference type="EMBL" id="BMOF01000033">
    <property type="protein sequence ID" value="GGK03022.1"/>
    <property type="molecule type" value="Genomic_DNA"/>
</dbReference>
<evidence type="ECO:0000256" key="1">
    <source>
        <dbReference type="ARBA" id="ARBA00022723"/>
    </source>
</evidence>
<evidence type="ECO:0000313" key="4">
    <source>
        <dbReference type="EMBL" id="GGK03022.1"/>
    </source>
</evidence>
<dbReference type="NCBIfam" id="TIGR00010">
    <property type="entry name" value="YchF/TatD family DNA exonuclease"/>
    <property type="match status" value="1"/>
</dbReference>
<feature type="binding site" evidence="3">
    <location>
        <position position="100"/>
    </location>
    <ligand>
        <name>a divalent metal cation</name>
        <dbReference type="ChEBI" id="CHEBI:60240"/>
        <label>1</label>
    </ligand>
</feature>
<dbReference type="Pfam" id="PF01026">
    <property type="entry name" value="TatD_DNase"/>
    <property type="match status" value="1"/>
</dbReference>
<keyword evidence="5" id="KW-1185">Reference proteome</keyword>
<dbReference type="GO" id="GO:0016788">
    <property type="term" value="F:hydrolase activity, acting on ester bonds"/>
    <property type="evidence" value="ECO:0007669"/>
    <property type="project" value="InterPro"/>
</dbReference>
<feature type="binding site" evidence="3">
    <location>
        <position position="211"/>
    </location>
    <ligand>
        <name>a divalent metal cation</name>
        <dbReference type="ChEBI" id="CHEBI:60240"/>
        <label>1</label>
    </ligand>
</feature>
<comment type="caution">
    <text evidence="4">The sequence shown here is derived from an EMBL/GenBank/DDBJ whole genome shotgun (WGS) entry which is preliminary data.</text>
</comment>
<accession>A0A8J3FBT8</accession>
<dbReference type="PANTHER" id="PTHR46124">
    <property type="entry name" value="D-AMINOACYL-TRNA DEACYLASE"/>
    <property type="match status" value="1"/>
</dbReference>
<dbReference type="GO" id="GO:0004536">
    <property type="term" value="F:DNA nuclease activity"/>
    <property type="evidence" value="ECO:0007669"/>
    <property type="project" value="InterPro"/>
</dbReference>